<evidence type="ECO:0000259" key="4">
    <source>
        <dbReference type="PROSITE" id="PS50983"/>
    </source>
</evidence>
<feature type="chain" id="PRO_5038732874" evidence="3">
    <location>
        <begin position="19"/>
        <end position="334"/>
    </location>
</feature>
<comment type="caution">
    <text evidence="5">The sequence shown here is derived from an EMBL/GenBank/DDBJ whole genome shotgun (WGS) entry which is preliminary data.</text>
</comment>
<feature type="region of interest" description="Disordered" evidence="2">
    <location>
        <begin position="26"/>
        <end position="48"/>
    </location>
</feature>
<dbReference type="RefSeq" id="WP_154544369.1">
    <property type="nucleotide sequence ID" value="NZ_VUMY01000007.1"/>
</dbReference>
<organism evidence="5 6">
    <name type="scientific">Mobiluncus porci</name>
    <dbReference type="NCBI Taxonomy" id="2652278"/>
    <lineage>
        <taxon>Bacteria</taxon>
        <taxon>Bacillati</taxon>
        <taxon>Actinomycetota</taxon>
        <taxon>Actinomycetes</taxon>
        <taxon>Actinomycetales</taxon>
        <taxon>Actinomycetaceae</taxon>
        <taxon>Mobiluncus</taxon>
    </lineage>
</organism>
<dbReference type="AlphaFoldDB" id="A0A7K0K3E3"/>
<evidence type="ECO:0000256" key="2">
    <source>
        <dbReference type="SAM" id="MobiDB-lite"/>
    </source>
</evidence>
<gene>
    <name evidence="5" type="ORF">FYJ63_04810</name>
</gene>
<feature type="signal peptide" evidence="3">
    <location>
        <begin position="1"/>
        <end position="18"/>
    </location>
</feature>
<dbReference type="EMBL" id="VUMY01000007">
    <property type="protein sequence ID" value="MST49555.1"/>
    <property type="molecule type" value="Genomic_DNA"/>
</dbReference>
<keyword evidence="6" id="KW-1185">Reference proteome</keyword>
<dbReference type="PANTHER" id="PTHR30535:SF34">
    <property type="entry name" value="MOLYBDATE-BINDING PROTEIN MOLA"/>
    <property type="match status" value="1"/>
</dbReference>
<evidence type="ECO:0000313" key="6">
    <source>
        <dbReference type="Proteomes" id="UP000442535"/>
    </source>
</evidence>
<dbReference type="Gene3D" id="3.40.50.1980">
    <property type="entry name" value="Nitrogenase molybdenum iron protein domain"/>
    <property type="match status" value="2"/>
</dbReference>
<reference evidence="5 6" key="1">
    <citation type="submission" date="2019-08" db="EMBL/GenBank/DDBJ databases">
        <title>In-depth cultivation of the pig gut microbiome towards novel bacterial diversity and tailored functional studies.</title>
        <authorList>
            <person name="Wylensek D."/>
            <person name="Hitch T.C.A."/>
            <person name="Clavel T."/>
        </authorList>
    </citation>
    <scope>NUCLEOTIDE SEQUENCE [LARGE SCALE GENOMIC DNA]</scope>
    <source>
        <strain evidence="5 6">RF-GAM-744-WT-7</strain>
    </source>
</reference>
<protein>
    <submittedName>
        <fullName evidence="5">ABC transporter substrate-binding protein</fullName>
    </submittedName>
</protein>
<accession>A0A7K0K3E3</accession>
<evidence type="ECO:0000313" key="5">
    <source>
        <dbReference type="EMBL" id="MST49555.1"/>
    </source>
</evidence>
<dbReference type="PROSITE" id="PS50983">
    <property type="entry name" value="FE_B12_PBP"/>
    <property type="match status" value="1"/>
</dbReference>
<dbReference type="InterPro" id="IPR002491">
    <property type="entry name" value="ABC_transptr_periplasmic_BD"/>
</dbReference>
<dbReference type="InterPro" id="IPR050902">
    <property type="entry name" value="ABC_Transporter_SBP"/>
</dbReference>
<dbReference type="PROSITE" id="PS51257">
    <property type="entry name" value="PROKAR_LIPOPROTEIN"/>
    <property type="match status" value="1"/>
</dbReference>
<dbReference type="PANTHER" id="PTHR30535">
    <property type="entry name" value="VITAMIN B12-BINDING PROTEIN"/>
    <property type="match status" value="1"/>
</dbReference>
<evidence type="ECO:0000256" key="1">
    <source>
        <dbReference type="ARBA" id="ARBA00008814"/>
    </source>
</evidence>
<dbReference type="Pfam" id="PF01497">
    <property type="entry name" value="Peripla_BP_2"/>
    <property type="match status" value="1"/>
</dbReference>
<keyword evidence="3" id="KW-0732">Signal</keyword>
<dbReference type="SUPFAM" id="SSF53807">
    <property type="entry name" value="Helical backbone' metal receptor"/>
    <property type="match status" value="1"/>
</dbReference>
<dbReference type="Proteomes" id="UP000442535">
    <property type="component" value="Unassembled WGS sequence"/>
</dbReference>
<sequence>MKSPLRALLSVTLGVALAAGLGACAQTDGKEPEEKPSAATGSTQGWPREVTVGSQTVSLAAKPRAIVALTTETSDVSLQLAGSSRLVAISKSSVTPGLGNEIELARAVPNTFRENTPPDPEQILALNPDLVITTGRHGNDQKLAAALAQSGVPTATFETSDFATPQAVSTTLLTMGKLLGEEDKATKLAKSLDAKVESVLAKLPQDEQQSRPGVICLFKRGNTTMIMGSDLTLPLLVEQAGGNNIAKERGWRQGIPAEIETIIAAKPQVILVQDFMGQGLDPFQELLANPALSEVEAIREHRVHLVAGNIASATAATRLGEGLEEVANLLHSDR</sequence>
<name>A0A7K0K3E3_9ACTO</name>
<comment type="similarity">
    <text evidence="1">Belongs to the bacterial solute-binding protein 8 family.</text>
</comment>
<feature type="domain" description="Fe/B12 periplasmic-binding" evidence="4">
    <location>
        <begin position="65"/>
        <end position="334"/>
    </location>
</feature>
<proteinExistence type="inferred from homology"/>
<evidence type="ECO:0000256" key="3">
    <source>
        <dbReference type="SAM" id="SignalP"/>
    </source>
</evidence>